<dbReference type="Gene3D" id="3.40.140.10">
    <property type="entry name" value="Cytidine Deaminase, domain 2"/>
    <property type="match status" value="1"/>
</dbReference>
<accession>A0A8H7T9T7</accession>
<dbReference type="Pfam" id="PF18785">
    <property type="entry name" value="Inv-AAD"/>
    <property type="match status" value="1"/>
</dbReference>
<dbReference type="EC" id="2.7.1.172" evidence="1"/>
<dbReference type="SUPFAM" id="SSF53927">
    <property type="entry name" value="Cytidine deaminase-like"/>
    <property type="match status" value="1"/>
</dbReference>
<name>A0A8H7T9T7_9HELO</name>
<evidence type="ECO:0000259" key="3">
    <source>
        <dbReference type="PROSITE" id="PS51747"/>
    </source>
</evidence>
<dbReference type="Proteomes" id="UP000664132">
    <property type="component" value="Unassembled WGS sequence"/>
</dbReference>
<dbReference type="PANTHER" id="PTHR12149">
    <property type="entry name" value="FRUCTOSAMINE 3 KINASE-RELATED PROTEIN"/>
    <property type="match status" value="1"/>
</dbReference>
<dbReference type="AlphaFoldDB" id="A0A8H7T9T7"/>
<gene>
    <name evidence="4" type="ORF">IFR04_012031</name>
</gene>
<dbReference type="InterPro" id="IPR016193">
    <property type="entry name" value="Cytidine_deaminase-like"/>
</dbReference>
<evidence type="ECO:0000256" key="2">
    <source>
        <dbReference type="ARBA" id="ARBA00048655"/>
    </source>
</evidence>
<dbReference type="OrthoDB" id="5772781at2759"/>
<evidence type="ECO:0000256" key="1">
    <source>
        <dbReference type="ARBA" id="ARBA00011961"/>
    </source>
</evidence>
<reference evidence="4" key="1">
    <citation type="submission" date="2021-02" db="EMBL/GenBank/DDBJ databases">
        <title>Genome sequence Cadophora malorum strain M34.</title>
        <authorList>
            <person name="Stefanovic E."/>
            <person name="Vu D."/>
            <person name="Scully C."/>
            <person name="Dijksterhuis J."/>
            <person name="Roader J."/>
            <person name="Houbraken J."/>
        </authorList>
    </citation>
    <scope>NUCLEOTIDE SEQUENCE</scope>
    <source>
        <strain evidence="4">M34</strain>
    </source>
</reference>
<dbReference type="EMBL" id="JAFJYH010000246">
    <property type="protein sequence ID" value="KAG4414843.1"/>
    <property type="molecule type" value="Genomic_DNA"/>
</dbReference>
<dbReference type="GO" id="GO:0102193">
    <property type="term" value="F:protein-ribulosamine 3-kinase activity"/>
    <property type="evidence" value="ECO:0007669"/>
    <property type="project" value="UniProtKB-EC"/>
</dbReference>
<evidence type="ECO:0000313" key="4">
    <source>
        <dbReference type="EMBL" id="KAG4414843.1"/>
    </source>
</evidence>
<dbReference type="InterPro" id="IPR002125">
    <property type="entry name" value="CMP_dCMP_dom"/>
</dbReference>
<dbReference type="PANTHER" id="PTHR12149:SF8">
    <property type="entry name" value="PROTEIN-RIBULOSAMINE 3-KINASE"/>
    <property type="match status" value="1"/>
</dbReference>
<feature type="domain" description="CMP/dCMP-type deaminase" evidence="3">
    <location>
        <begin position="13"/>
        <end position="145"/>
    </location>
</feature>
<dbReference type="SUPFAM" id="SSF56112">
    <property type="entry name" value="Protein kinase-like (PK-like)"/>
    <property type="match status" value="1"/>
</dbReference>
<dbReference type="InterPro" id="IPR016477">
    <property type="entry name" value="Fructo-/Ketosamine-3-kinase"/>
</dbReference>
<protein>
    <recommendedName>
        <fullName evidence="1">protein-ribulosamine 3-kinase</fullName>
        <ecNumber evidence="1">2.7.1.172</ecNumber>
    </recommendedName>
</protein>
<dbReference type="Pfam" id="PF03881">
    <property type="entry name" value="Fructosamin_kin"/>
    <property type="match status" value="1"/>
</dbReference>
<comment type="catalytic activity">
    <reaction evidence="2">
        <text>N(6)-D-ribulosyl-L-lysyl-[protein] + ATP = N(6)-(3-O-phospho-D-ribulosyl)-L-lysyl-[protein] + ADP + H(+)</text>
        <dbReference type="Rhea" id="RHEA:48432"/>
        <dbReference type="Rhea" id="RHEA-COMP:12103"/>
        <dbReference type="Rhea" id="RHEA-COMP:12104"/>
        <dbReference type="ChEBI" id="CHEBI:15378"/>
        <dbReference type="ChEBI" id="CHEBI:30616"/>
        <dbReference type="ChEBI" id="CHEBI:90418"/>
        <dbReference type="ChEBI" id="CHEBI:90420"/>
        <dbReference type="ChEBI" id="CHEBI:456216"/>
        <dbReference type="EC" id="2.7.1.172"/>
    </reaction>
    <physiologicalReaction direction="left-to-right" evidence="2">
        <dbReference type="Rhea" id="RHEA:48433"/>
    </physiologicalReaction>
</comment>
<evidence type="ECO:0000313" key="5">
    <source>
        <dbReference type="Proteomes" id="UP000664132"/>
    </source>
</evidence>
<proteinExistence type="predicted"/>
<comment type="caution">
    <text evidence="4">The sequence shown here is derived from an EMBL/GenBank/DDBJ whole genome shotgun (WGS) entry which is preliminary data.</text>
</comment>
<sequence>MESEQTHPHIAAGNHEGYMEYALEQARHSPPAPTKFCVGAVLVDADKNNILSTGWSLELPDNNPADPGKTHAEQCCFIKVAHKYNLPEERLCEVLPQNTILYTTMEPCNKRLSGNKPCVDRILGLKDCIKTVCIGIKEPENFIDQSVLVIGRQRLQDAGVEVVFIQGMEDRIMKVSLAASLKMNYDGAEGLEFGGGNTKVDPSVLSELPKGCQIISTEGHGVSFWANTGRIDVELADGTPQKFFIKVISKEQGKYMMHGEFESMKTIHTLMPDFAPRPIAWGTYKSIPNTHFFLCDYKEMIDEMPDPHKFASRLAALHQNSKSPNGKFGFHLTTYSGNLPQMNEWEDSWEVYFAKCLRNALDLELEAKGDDPEFHVLVPVIFEKVIPRLLRPLQTEGRSIKPSLVHGDLWYANSGIDVDSDESLIFDACCFYAHNEYEFGQWRPVCNKFGAEYLAAYHSYVQISAPEEDYDGRLDLYKLRFNTHVSALFTENETLREQMLEDMRDLVKRYG</sequence>
<keyword evidence="5" id="KW-1185">Reference proteome</keyword>
<dbReference type="InterPro" id="IPR011009">
    <property type="entry name" value="Kinase-like_dom_sf"/>
</dbReference>
<dbReference type="PROSITE" id="PS51747">
    <property type="entry name" value="CYT_DCMP_DEAMINASES_2"/>
    <property type="match status" value="1"/>
</dbReference>
<dbReference type="GO" id="GO:0006139">
    <property type="term" value="P:nucleobase-containing compound metabolic process"/>
    <property type="evidence" value="ECO:0007669"/>
    <property type="project" value="UniProtKB-ARBA"/>
</dbReference>
<dbReference type="Gene3D" id="3.90.1200.10">
    <property type="match status" value="1"/>
</dbReference>
<organism evidence="4 5">
    <name type="scientific">Cadophora malorum</name>
    <dbReference type="NCBI Taxonomy" id="108018"/>
    <lineage>
        <taxon>Eukaryota</taxon>
        <taxon>Fungi</taxon>
        <taxon>Dikarya</taxon>
        <taxon>Ascomycota</taxon>
        <taxon>Pezizomycotina</taxon>
        <taxon>Leotiomycetes</taxon>
        <taxon>Helotiales</taxon>
        <taxon>Ploettnerulaceae</taxon>
        <taxon>Cadophora</taxon>
    </lineage>
</organism>